<dbReference type="PANTHER" id="PTHR13964:SF27">
    <property type="entry name" value="HAT-TRICK, ISOFORM D"/>
    <property type="match status" value="1"/>
</dbReference>
<dbReference type="OrthoDB" id="10068428at2759"/>
<feature type="region of interest" description="Disordered" evidence="9">
    <location>
        <begin position="896"/>
        <end position="945"/>
    </location>
</feature>
<feature type="region of interest" description="Disordered" evidence="9">
    <location>
        <begin position="277"/>
        <end position="313"/>
    </location>
</feature>
<dbReference type="GO" id="GO:0005634">
    <property type="term" value="C:nucleus"/>
    <property type="evidence" value="ECO:0007669"/>
    <property type="project" value="TreeGrafter"/>
</dbReference>
<dbReference type="FunFam" id="1.10.150.60:FF:000003">
    <property type="entry name" value="AT-rich interactive domain-containing protein 4B"/>
    <property type="match status" value="1"/>
</dbReference>
<dbReference type="SUPFAM" id="SSF46774">
    <property type="entry name" value="ARID-like"/>
    <property type="match status" value="1"/>
</dbReference>
<evidence type="ECO:0000256" key="3">
    <source>
        <dbReference type="ARBA" id="ARBA00022843"/>
    </source>
</evidence>
<feature type="compositionally biased region" description="Basic and acidic residues" evidence="9">
    <location>
        <begin position="1113"/>
        <end position="1134"/>
    </location>
</feature>
<dbReference type="CDD" id="cd20390">
    <property type="entry name" value="Tudor_ARID4_rpt2"/>
    <property type="match status" value="1"/>
</dbReference>
<feature type="compositionally biased region" description="Acidic residues" evidence="9">
    <location>
        <begin position="1173"/>
        <end position="1190"/>
    </location>
</feature>
<feature type="region of interest" description="Disordered" evidence="9">
    <location>
        <begin position="1109"/>
        <end position="1321"/>
    </location>
</feature>
<keyword evidence="5" id="KW-0805">Transcription regulation</keyword>
<dbReference type="CDD" id="cd20389">
    <property type="entry name" value="Tudor_ARID4_rpt1"/>
    <property type="match status" value="1"/>
</dbReference>
<accession>A0A812ARW5</accession>
<sequence>MEILEFFLLLSVFTKNSLIFLAYSSTLRLTLVSVSGPYSSHSIVTCSIHSSVWHINLFNLLTPLSIPPLSYSLIRYSCYFFFYVYLLFYSSFSPNSYHVTHFRRHLSFFFSTQTKILENLSELTRLFSSISTMAGDEPPFLSVGTDVSAKYRGAFCEAKVKKIVRSVKCKVFIKETQTSVMVTDDQIQGPLKVGASVVVNVSETNQVAEGVINKVNDCSMYTVVFDDGDERTLRRSQLCLKGEKHFVESEMSNLEVCGGFIINWFCNDNEMNPVGSSSIDNQTLDHLPLSHPEHFGTPVMQSKKGKRGRYSASGLSSSFRADYEEDSSSEESPPKRASYKGRFQELVGKVMCMESGDKRKSPLYVPVLVVLPDAHPVELKSKDHLLVRSFKDGKFITIPKRDLKDFTRDIALKNEDKGLKAAMEKALLYFDCHELPQNWAKEELLGTDDDSENDDEESSDDEPSEEEDRFVAQLYKFMDDRGTPINKGPSLGNKDLNLYKLFKIVQNFGGYNKVTNTMKWRWVYSKMKMLASNTGSHQIKNAYKKYLHAFEDFYRKLGSTMGTISRPRSSRHSTGRSILFLRARDSCRSRERKTAKDEEKSKDEEDKKSKDSDASKDKTDEQSPSVTEETESESKDKCDEEGTKKESSKKEKTKREKDRLRREVKEEPDSDKKDDTKHTRKRDDDKKGDTPKSVDKKTNKKDKEAKTPDVKKELPKKRVRKRSTRGDDVKKEADEKTASDSQKSKVVDMWYKDDKNKDSKSSQKEEKNVKDKKSKEDKNKEMREDKKESKIKTEPDDDAETKRSEDAADTDEEEDEEEEEEEEEDESKSVGLSGSKEYPTGTKLKVKYGRGRNQKIYEAKVVEFGAEGGHEQYLVHYAGWNTRYDEWVRPERIVKVIGKPELGNKKKSKSHSPRSPKGVGATKKRVPSQSRTQQSNNSTKEENLVPVSTTCAAAVAAAATVVPVSPPSASSRLAKDSQAKVRPTRSNSMEFLVVEGLPPESEDDQDSEVEYNKSERNLLSEAHFFDASEEEALKEMLMKMEEQERNAEKEKISCEPTEVSETKPVVEELVAPAPKEAISLQIVKPEAQPTNGNFKNISVVACDEVLKVSSQKLSKEESHPTKVEAEYYESRIRSEPVPSDSEDVTSLPPPPPPQQQQQTSQDVDHEETPQDVDHEEEDEEDDDFDDDEHEEPMRRDPLPGGESPHECNASTISNDSCGSSSGNIPSSDSSNDVAPPPTAKRKREDLEFMPAKKKKRTNKTNKTGIERRRETKPSECEESYSVEDKGAETSSPEYEASPISHALSTHSSLPKSNSITSKPPRISKYNFNLDEAQYLDGEKLITFLMDKIQQIRRIYMNLKTEVASIDRRRKRAKRKERENSQTASNLEVECV</sequence>
<feature type="compositionally biased region" description="Basic and acidic residues" evidence="9">
    <location>
        <begin position="724"/>
        <end position="806"/>
    </location>
</feature>
<dbReference type="InterPro" id="IPR001606">
    <property type="entry name" value="ARID_dom"/>
</dbReference>
<feature type="compositionally biased region" description="Low complexity" evidence="9">
    <location>
        <begin position="1215"/>
        <end position="1232"/>
    </location>
</feature>
<dbReference type="InterPro" id="IPR002999">
    <property type="entry name" value="Tudor"/>
</dbReference>
<feature type="compositionally biased region" description="Low complexity" evidence="9">
    <location>
        <begin position="962"/>
        <end position="971"/>
    </location>
</feature>
<keyword evidence="2" id="KW-0597">Phosphoprotein</keyword>
<evidence type="ECO:0000256" key="2">
    <source>
        <dbReference type="ARBA" id="ARBA00022553"/>
    </source>
</evidence>
<evidence type="ECO:0000256" key="1">
    <source>
        <dbReference type="ARBA" id="ARBA00022499"/>
    </source>
</evidence>
<dbReference type="EMBL" id="CAHIKZ030000140">
    <property type="protein sequence ID" value="CAE1155262.1"/>
    <property type="molecule type" value="Genomic_DNA"/>
</dbReference>
<evidence type="ECO:0000259" key="10">
    <source>
        <dbReference type="PROSITE" id="PS51011"/>
    </source>
</evidence>
<dbReference type="SMART" id="SM01014">
    <property type="entry name" value="ARID"/>
    <property type="match status" value="1"/>
</dbReference>
<dbReference type="GO" id="GO:0006357">
    <property type="term" value="P:regulation of transcription by RNA polymerase II"/>
    <property type="evidence" value="ECO:0007669"/>
    <property type="project" value="TreeGrafter"/>
</dbReference>
<keyword evidence="3" id="KW-0832">Ubl conjugation</keyword>
<feature type="compositionally biased region" description="Basic and acidic residues" evidence="9">
    <location>
        <begin position="632"/>
        <end position="713"/>
    </location>
</feature>
<feature type="region of interest" description="Disordered" evidence="9">
    <location>
        <begin position="445"/>
        <end position="467"/>
    </location>
</feature>
<feature type="compositionally biased region" description="Basic residues" evidence="9">
    <location>
        <begin position="714"/>
        <end position="723"/>
    </location>
</feature>
<dbReference type="InterPro" id="IPR051232">
    <property type="entry name" value="ARID/SWI1_ChromRemod"/>
</dbReference>
<feature type="compositionally biased region" description="Low complexity" evidence="9">
    <location>
        <begin position="928"/>
        <end position="938"/>
    </location>
</feature>
<dbReference type="InterPro" id="IPR025995">
    <property type="entry name" value="Tudor-knot"/>
</dbReference>
<feature type="compositionally biased region" description="Basic and acidic residues" evidence="9">
    <location>
        <begin position="1162"/>
        <end position="1172"/>
    </location>
</feature>
<feature type="region of interest" description="Disordered" evidence="9">
    <location>
        <begin position="1041"/>
        <end position="1063"/>
    </location>
</feature>
<reference evidence="11" key="1">
    <citation type="submission" date="2021-01" db="EMBL/GenBank/DDBJ databases">
        <authorList>
            <person name="Li R."/>
            <person name="Bekaert M."/>
        </authorList>
    </citation>
    <scope>NUCLEOTIDE SEQUENCE</scope>
    <source>
        <strain evidence="11">Farmed</strain>
    </source>
</reference>
<feature type="region of interest" description="Disordered" evidence="9">
    <location>
        <begin position="561"/>
        <end position="852"/>
    </location>
</feature>
<comment type="caution">
    <text evidence="11">The sequence shown here is derived from an EMBL/GenBank/DDBJ whole genome shotgun (WGS) entry which is preliminary data.</text>
</comment>
<dbReference type="InterPro" id="IPR036431">
    <property type="entry name" value="ARID_dom_sf"/>
</dbReference>
<dbReference type="PANTHER" id="PTHR13964">
    <property type="entry name" value="RBP-RELATED"/>
    <property type="match status" value="1"/>
</dbReference>
<evidence type="ECO:0000256" key="5">
    <source>
        <dbReference type="ARBA" id="ARBA00023015"/>
    </source>
</evidence>
<feature type="compositionally biased region" description="Basic residues" evidence="9">
    <location>
        <begin position="905"/>
        <end position="914"/>
    </location>
</feature>
<feature type="compositionally biased region" description="Polar residues" evidence="9">
    <location>
        <begin position="1302"/>
        <end position="1317"/>
    </location>
</feature>
<evidence type="ECO:0000256" key="6">
    <source>
        <dbReference type="ARBA" id="ARBA00023125"/>
    </source>
</evidence>
<dbReference type="SUPFAM" id="SSF63748">
    <property type="entry name" value="Tudor/PWWP/MBT"/>
    <property type="match status" value="1"/>
</dbReference>
<keyword evidence="8" id="KW-0539">Nucleus</keyword>
<feature type="region of interest" description="Disordered" evidence="9">
    <location>
        <begin position="962"/>
        <end position="1011"/>
    </location>
</feature>
<feature type="compositionally biased region" description="Acidic residues" evidence="9">
    <location>
        <begin position="1000"/>
        <end position="1009"/>
    </location>
</feature>
<evidence type="ECO:0000313" key="11">
    <source>
        <dbReference type="EMBL" id="CAE1155262.1"/>
    </source>
</evidence>
<dbReference type="SUPFAM" id="SSF54160">
    <property type="entry name" value="Chromo domain-like"/>
    <property type="match status" value="1"/>
</dbReference>
<evidence type="ECO:0000313" key="12">
    <source>
        <dbReference type="Proteomes" id="UP000597762"/>
    </source>
</evidence>
<organism evidence="11 12">
    <name type="scientific">Acanthosepion pharaonis</name>
    <name type="common">Pharaoh cuttlefish</name>
    <name type="synonym">Sepia pharaonis</name>
    <dbReference type="NCBI Taxonomy" id="158019"/>
    <lineage>
        <taxon>Eukaryota</taxon>
        <taxon>Metazoa</taxon>
        <taxon>Spiralia</taxon>
        <taxon>Lophotrochozoa</taxon>
        <taxon>Mollusca</taxon>
        <taxon>Cephalopoda</taxon>
        <taxon>Coleoidea</taxon>
        <taxon>Decapodiformes</taxon>
        <taxon>Sepiida</taxon>
        <taxon>Sepiina</taxon>
        <taxon>Sepiidae</taxon>
        <taxon>Acanthosepion</taxon>
    </lineage>
</organism>
<feature type="domain" description="ARID" evidence="10">
    <location>
        <begin position="464"/>
        <end position="555"/>
    </location>
</feature>
<feature type="compositionally biased region" description="Acidic residues" evidence="9">
    <location>
        <begin position="807"/>
        <end position="826"/>
    </location>
</feature>
<dbReference type="Gene3D" id="1.10.150.60">
    <property type="entry name" value="ARID DNA-binding domain"/>
    <property type="match status" value="1"/>
</dbReference>
<evidence type="ECO:0000256" key="7">
    <source>
        <dbReference type="ARBA" id="ARBA00023163"/>
    </source>
</evidence>
<evidence type="ECO:0000256" key="4">
    <source>
        <dbReference type="ARBA" id="ARBA00022853"/>
    </source>
</evidence>
<dbReference type="Proteomes" id="UP000597762">
    <property type="component" value="Unassembled WGS sequence"/>
</dbReference>
<keyword evidence="1" id="KW-1017">Isopeptide bond</keyword>
<feature type="compositionally biased region" description="Basic and acidic residues" evidence="9">
    <location>
        <begin position="582"/>
        <end position="621"/>
    </location>
</feature>
<dbReference type="PROSITE" id="PS51011">
    <property type="entry name" value="ARID"/>
    <property type="match status" value="1"/>
</dbReference>
<feature type="compositionally biased region" description="Basic and acidic residues" evidence="9">
    <location>
        <begin position="1041"/>
        <end position="1053"/>
    </location>
</feature>
<feature type="region of interest" description="Disordered" evidence="9">
    <location>
        <begin position="1370"/>
        <end position="1391"/>
    </location>
</feature>
<keyword evidence="6" id="KW-0238">DNA-binding</keyword>
<protein>
    <submittedName>
        <fullName evidence="11">AT-rich interactive domain-containing protein 4A,AT-rich interactive domain-containing protein 4B</fullName>
    </submittedName>
</protein>
<feature type="compositionally biased region" description="Basic and acidic residues" evidence="9">
    <location>
        <begin position="1264"/>
        <end position="1275"/>
    </location>
</feature>
<keyword evidence="7" id="KW-0804">Transcription</keyword>
<dbReference type="SMART" id="SM00333">
    <property type="entry name" value="TUDOR"/>
    <property type="match status" value="1"/>
</dbReference>
<dbReference type="InterPro" id="IPR012603">
    <property type="entry name" value="ARID4A/B_PWWP"/>
</dbReference>
<name>A0A812ARW5_ACAPH</name>
<evidence type="ECO:0000256" key="9">
    <source>
        <dbReference type="SAM" id="MobiDB-lite"/>
    </source>
</evidence>
<dbReference type="SMART" id="SM00501">
    <property type="entry name" value="BRIGHT"/>
    <property type="match status" value="1"/>
</dbReference>
<proteinExistence type="predicted"/>
<dbReference type="CDD" id="cd05162">
    <property type="entry name" value="PWWP"/>
    <property type="match status" value="1"/>
</dbReference>
<keyword evidence="12" id="KW-1185">Reference proteome</keyword>
<dbReference type="InterPro" id="IPR016197">
    <property type="entry name" value="Chromo-like_dom_sf"/>
</dbReference>
<dbReference type="GO" id="GO:0000976">
    <property type="term" value="F:transcription cis-regulatory region binding"/>
    <property type="evidence" value="ECO:0007669"/>
    <property type="project" value="TreeGrafter"/>
</dbReference>
<dbReference type="Pfam" id="PF11717">
    <property type="entry name" value="Tudor-knot"/>
    <property type="match status" value="1"/>
</dbReference>
<dbReference type="GO" id="GO:0006325">
    <property type="term" value="P:chromatin organization"/>
    <property type="evidence" value="ECO:0007669"/>
    <property type="project" value="UniProtKB-KW"/>
</dbReference>
<gene>
    <name evidence="11" type="ORF">SPHA_4425</name>
</gene>
<dbReference type="Pfam" id="PF01388">
    <property type="entry name" value="ARID"/>
    <property type="match status" value="1"/>
</dbReference>
<keyword evidence="4" id="KW-0156">Chromatin regulator</keyword>
<evidence type="ECO:0000256" key="8">
    <source>
        <dbReference type="ARBA" id="ARBA00023242"/>
    </source>
</evidence>
<dbReference type="Gene3D" id="2.30.30.140">
    <property type="match status" value="3"/>
</dbReference>
<dbReference type="Pfam" id="PF08169">
    <property type="entry name" value="RBB1NT"/>
    <property type="match status" value="1"/>
</dbReference>